<dbReference type="InterPro" id="IPR026017">
    <property type="entry name" value="Lumazine-bd_dom"/>
</dbReference>
<evidence type="ECO:0000256" key="6">
    <source>
        <dbReference type="ARBA" id="ARBA00013950"/>
    </source>
</evidence>
<dbReference type="RefSeq" id="WP_186868982.1">
    <property type="nucleotide sequence ID" value="NZ_JACOOL010000003.1"/>
</dbReference>
<dbReference type="EC" id="2.5.1.9" evidence="5 10"/>
<dbReference type="Proteomes" id="UP000637359">
    <property type="component" value="Unassembled WGS sequence"/>
</dbReference>
<dbReference type="AlphaFoldDB" id="A0A923L4D8"/>
<dbReference type="NCBIfam" id="NF009566">
    <property type="entry name" value="PRK13020.1"/>
    <property type="match status" value="1"/>
</dbReference>
<evidence type="ECO:0000256" key="7">
    <source>
        <dbReference type="ARBA" id="ARBA00022619"/>
    </source>
</evidence>
<evidence type="ECO:0000256" key="10">
    <source>
        <dbReference type="NCBIfam" id="TIGR00187"/>
    </source>
</evidence>
<dbReference type="GO" id="GO:0004746">
    <property type="term" value="F:riboflavin synthase activity"/>
    <property type="evidence" value="ECO:0007669"/>
    <property type="project" value="UniProtKB-UniRule"/>
</dbReference>
<gene>
    <name evidence="13" type="primary">ribE</name>
    <name evidence="13" type="ORF">H8S33_05420</name>
</gene>
<dbReference type="PANTHER" id="PTHR21098">
    <property type="entry name" value="RIBOFLAVIN SYNTHASE ALPHA CHAIN"/>
    <property type="match status" value="1"/>
</dbReference>
<evidence type="ECO:0000256" key="1">
    <source>
        <dbReference type="ARBA" id="ARBA00000968"/>
    </source>
</evidence>
<dbReference type="GO" id="GO:0009231">
    <property type="term" value="P:riboflavin biosynthetic process"/>
    <property type="evidence" value="ECO:0007669"/>
    <property type="project" value="UniProtKB-KW"/>
</dbReference>
<sequence length="216" mass="23707">MFTGIIEELGSIDEVKKQGETISLSIKANKIMEDIKLGDSIAINGVCLTVTDIHNNRFFADVMPETFHTTTLANLQKGTSVNLERAMRADSRFGGHIVTGHVDTIGKITKRERRQNAIYIDISLLPNLKHVVLLKGSIAIDGISLTVFNKADTSVTVSIIPHTANETVLGKKRVGEDVNIEFDVIGKYIYSIVGTKESVLPPNTISNEFLKEHGFS</sequence>
<keyword evidence="9" id="KW-0677">Repeat</keyword>
<organism evidence="13 14">
    <name type="scientific">Ornithinibacillus hominis</name>
    <dbReference type="NCBI Taxonomy" id="2763055"/>
    <lineage>
        <taxon>Bacteria</taxon>
        <taxon>Bacillati</taxon>
        <taxon>Bacillota</taxon>
        <taxon>Bacilli</taxon>
        <taxon>Bacillales</taxon>
        <taxon>Bacillaceae</taxon>
        <taxon>Ornithinibacillus</taxon>
    </lineage>
</organism>
<comment type="caution">
    <text evidence="13">The sequence shown here is derived from an EMBL/GenBank/DDBJ whole genome shotgun (WGS) entry which is preliminary data.</text>
</comment>
<feature type="domain" description="Lumazine-binding" evidence="12">
    <location>
        <begin position="97"/>
        <end position="193"/>
    </location>
</feature>
<dbReference type="NCBIfam" id="NF006767">
    <property type="entry name" value="PRK09289.1"/>
    <property type="match status" value="1"/>
</dbReference>
<keyword evidence="7" id="KW-0686">Riboflavin biosynthesis</keyword>
<evidence type="ECO:0000256" key="11">
    <source>
        <dbReference type="PROSITE-ProRule" id="PRU00524"/>
    </source>
</evidence>
<reference evidence="13" key="1">
    <citation type="submission" date="2020-08" db="EMBL/GenBank/DDBJ databases">
        <title>Genome public.</title>
        <authorList>
            <person name="Liu C."/>
            <person name="Sun Q."/>
        </authorList>
    </citation>
    <scope>NUCLEOTIDE SEQUENCE</scope>
    <source>
        <strain evidence="13">BX22</strain>
    </source>
</reference>
<evidence type="ECO:0000256" key="8">
    <source>
        <dbReference type="ARBA" id="ARBA00022679"/>
    </source>
</evidence>
<keyword evidence="8 13" id="KW-0808">Transferase</keyword>
<comment type="subunit">
    <text evidence="4">Homotrimer.</text>
</comment>
<comment type="catalytic activity">
    <reaction evidence="1">
        <text>2 6,7-dimethyl-8-(1-D-ribityl)lumazine + H(+) = 5-amino-6-(D-ribitylamino)uracil + riboflavin</text>
        <dbReference type="Rhea" id="RHEA:20772"/>
        <dbReference type="ChEBI" id="CHEBI:15378"/>
        <dbReference type="ChEBI" id="CHEBI:15934"/>
        <dbReference type="ChEBI" id="CHEBI:57986"/>
        <dbReference type="ChEBI" id="CHEBI:58201"/>
        <dbReference type="EC" id="2.5.1.9"/>
    </reaction>
</comment>
<dbReference type="PANTHER" id="PTHR21098:SF12">
    <property type="entry name" value="RIBOFLAVIN SYNTHASE"/>
    <property type="match status" value="1"/>
</dbReference>
<dbReference type="InterPro" id="IPR023366">
    <property type="entry name" value="ATP_synth_asu-like_sf"/>
</dbReference>
<comment type="pathway">
    <text evidence="3">Cofactor biosynthesis; riboflavin biosynthesis; riboflavin from 2-hydroxy-3-oxobutyl phosphate and 5-amino-6-(D-ribitylamino)uracil: step 2/2.</text>
</comment>
<evidence type="ECO:0000313" key="13">
    <source>
        <dbReference type="EMBL" id="MBC5636268.1"/>
    </source>
</evidence>
<comment type="function">
    <text evidence="2">Catalyzes the dismutation of two molecules of 6,7-dimethyl-8-ribityllumazine, resulting in the formation of riboflavin and 5-amino-6-(D-ribitylamino)uracil.</text>
</comment>
<dbReference type="PIRSF" id="PIRSF000498">
    <property type="entry name" value="Riboflavin_syn_A"/>
    <property type="match status" value="1"/>
</dbReference>
<dbReference type="SUPFAM" id="SSF63380">
    <property type="entry name" value="Riboflavin synthase domain-like"/>
    <property type="match status" value="2"/>
</dbReference>
<dbReference type="NCBIfam" id="TIGR00187">
    <property type="entry name" value="ribE"/>
    <property type="match status" value="1"/>
</dbReference>
<evidence type="ECO:0000256" key="4">
    <source>
        <dbReference type="ARBA" id="ARBA00011233"/>
    </source>
</evidence>
<dbReference type="FunFam" id="2.40.30.20:FF:000003">
    <property type="entry name" value="Riboflavin synthase, alpha subunit"/>
    <property type="match status" value="1"/>
</dbReference>
<name>A0A923L4D8_9BACI</name>
<evidence type="ECO:0000256" key="5">
    <source>
        <dbReference type="ARBA" id="ARBA00012827"/>
    </source>
</evidence>
<dbReference type="Gene3D" id="2.40.30.20">
    <property type="match status" value="2"/>
</dbReference>
<evidence type="ECO:0000256" key="2">
    <source>
        <dbReference type="ARBA" id="ARBA00002803"/>
    </source>
</evidence>
<dbReference type="CDD" id="cd00402">
    <property type="entry name" value="Riboflavin_synthase_like"/>
    <property type="match status" value="1"/>
</dbReference>
<evidence type="ECO:0000256" key="9">
    <source>
        <dbReference type="ARBA" id="ARBA00022737"/>
    </source>
</evidence>
<evidence type="ECO:0000313" key="14">
    <source>
        <dbReference type="Proteomes" id="UP000637359"/>
    </source>
</evidence>
<feature type="repeat" description="Lumazine-binding" evidence="11">
    <location>
        <begin position="1"/>
        <end position="96"/>
    </location>
</feature>
<protein>
    <recommendedName>
        <fullName evidence="6 10">Riboflavin synthase</fullName>
        <ecNumber evidence="5 10">2.5.1.9</ecNumber>
    </recommendedName>
</protein>
<dbReference type="EMBL" id="JACOOL010000003">
    <property type="protein sequence ID" value="MBC5636268.1"/>
    <property type="molecule type" value="Genomic_DNA"/>
</dbReference>
<keyword evidence="14" id="KW-1185">Reference proteome</keyword>
<dbReference type="InterPro" id="IPR001783">
    <property type="entry name" value="Lumazine-bd"/>
</dbReference>
<evidence type="ECO:0000256" key="3">
    <source>
        <dbReference type="ARBA" id="ARBA00004887"/>
    </source>
</evidence>
<dbReference type="InterPro" id="IPR017938">
    <property type="entry name" value="Riboflavin_synthase-like_b-brl"/>
</dbReference>
<dbReference type="FunFam" id="2.40.30.20:FF:000004">
    <property type="entry name" value="Riboflavin synthase, alpha subunit"/>
    <property type="match status" value="1"/>
</dbReference>
<feature type="repeat" description="Lumazine-binding" evidence="11">
    <location>
        <begin position="97"/>
        <end position="193"/>
    </location>
</feature>
<feature type="domain" description="Lumazine-binding" evidence="12">
    <location>
        <begin position="1"/>
        <end position="96"/>
    </location>
</feature>
<dbReference type="PROSITE" id="PS51177">
    <property type="entry name" value="LUMAZINE_BIND"/>
    <property type="match status" value="2"/>
</dbReference>
<proteinExistence type="predicted"/>
<accession>A0A923L4D8</accession>
<evidence type="ECO:0000259" key="12">
    <source>
        <dbReference type="PROSITE" id="PS51177"/>
    </source>
</evidence>
<dbReference type="Pfam" id="PF00677">
    <property type="entry name" value="Lum_binding"/>
    <property type="match status" value="2"/>
</dbReference>